<dbReference type="OrthoDB" id="10009287at2759"/>
<keyword evidence="4 6" id="KW-1133">Transmembrane helix</keyword>
<feature type="transmembrane region" description="Helical" evidence="6">
    <location>
        <begin position="45"/>
        <end position="69"/>
    </location>
</feature>
<dbReference type="AlphaFoldDB" id="A0A0V1F4T4"/>
<evidence type="ECO:0000256" key="2">
    <source>
        <dbReference type="ARBA" id="ARBA00008573"/>
    </source>
</evidence>
<evidence type="ECO:0000313" key="7">
    <source>
        <dbReference type="EMBL" id="KRY81193.1"/>
    </source>
</evidence>
<keyword evidence="3 6" id="KW-0812">Transmembrane</keyword>
<organism evidence="7 8">
    <name type="scientific">Trichinella pseudospiralis</name>
    <name type="common">Parasitic roundworm</name>
    <dbReference type="NCBI Taxonomy" id="6337"/>
    <lineage>
        <taxon>Eukaryota</taxon>
        <taxon>Metazoa</taxon>
        <taxon>Ecdysozoa</taxon>
        <taxon>Nematoda</taxon>
        <taxon>Enoplea</taxon>
        <taxon>Dorylaimia</taxon>
        <taxon>Trichinellida</taxon>
        <taxon>Trichinellidae</taxon>
        <taxon>Trichinella</taxon>
    </lineage>
</organism>
<dbReference type="InterPro" id="IPR004345">
    <property type="entry name" value="TB2_DP1_HVA22"/>
</dbReference>
<evidence type="ECO:0000256" key="4">
    <source>
        <dbReference type="ARBA" id="ARBA00022989"/>
    </source>
</evidence>
<sequence length="164" mass="19086">MAQILKNIRDDIWNVINDESRLVGKLFGKVEQKIGKSCYQVAVMLAIRICMLLTVSPCAGLLCNFICVVHSAIKTLTEMESNEKVNCKQWIFYWVIFGLFQIVDYFAEYISFMIPIYWLLKCIFFVWLFTPSCLGAATLYERFFQLRCSHFQSRSIATLEMTAE</sequence>
<comment type="caution">
    <text evidence="7">The sequence shown here is derived from an EMBL/GenBank/DDBJ whole genome shotgun (WGS) entry which is preliminary data.</text>
</comment>
<accession>A0A0V1F4T4</accession>
<feature type="transmembrane region" description="Helical" evidence="6">
    <location>
        <begin position="116"/>
        <end position="140"/>
    </location>
</feature>
<dbReference type="Pfam" id="PF03134">
    <property type="entry name" value="TB2_DP1_HVA22"/>
    <property type="match status" value="1"/>
</dbReference>
<evidence type="ECO:0000313" key="8">
    <source>
        <dbReference type="Proteomes" id="UP000054995"/>
    </source>
</evidence>
<evidence type="ECO:0000256" key="3">
    <source>
        <dbReference type="ARBA" id="ARBA00022692"/>
    </source>
</evidence>
<dbReference type="PANTHER" id="PTHR12300:SF161">
    <property type="entry name" value="RECEPTOR EXPRESSION-ENHANCING PROTEIN"/>
    <property type="match status" value="1"/>
</dbReference>
<comment type="similarity">
    <text evidence="2 6">Belongs to the DP1 family.</text>
</comment>
<name>A0A0V1F4T4_TRIPS</name>
<dbReference type="Proteomes" id="UP000054995">
    <property type="component" value="Unassembled WGS sequence"/>
</dbReference>
<proteinExistence type="inferred from homology"/>
<keyword evidence="8" id="KW-1185">Reference proteome</keyword>
<dbReference type="EMBL" id="JYDT01000252">
    <property type="protein sequence ID" value="KRY81193.1"/>
    <property type="molecule type" value="Genomic_DNA"/>
</dbReference>
<keyword evidence="7" id="KW-0675">Receptor</keyword>
<protein>
    <recommendedName>
        <fullName evidence="6">Receptor expression-enhancing protein</fullName>
    </recommendedName>
</protein>
<evidence type="ECO:0000256" key="5">
    <source>
        <dbReference type="ARBA" id="ARBA00023136"/>
    </source>
</evidence>
<evidence type="ECO:0000256" key="6">
    <source>
        <dbReference type="RuleBase" id="RU362006"/>
    </source>
</evidence>
<keyword evidence="5 6" id="KW-0472">Membrane</keyword>
<evidence type="ECO:0000256" key="1">
    <source>
        <dbReference type="ARBA" id="ARBA00004141"/>
    </source>
</evidence>
<gene>
    <name evidence="7" type="primary">Reep5</name>
    <name evidence="7" type="ORF">T4D_16742</name>
</gene>
<dbReference type="PANTHER" id="PTHR12300">
    <property type="entry name" value="HVA22-LIKE PROTEINS"/>
    <property type="match status" value="1"/>
</dbReference>
<feature type="transmembrane region" description="Helical" evidence="6">
    <location>
        <begin position="90"/>
        <end position="110"/>
    </location>
</feature>
<reference evidence="7 8" key="1">
    <citation type="submission" date="2015-01" db="EMBL/GenBank/DDBJ databases">
        <title>Evolution of Trichinella species and genotypes.</title>
        <authorList>
            <person name="Korhonen P.K."/>
            <person name="Edoardo P."/>
            <person name="Giuseppe L.R."/>
            <person name="Gasser R.B."/>
        </authorList>
    </citation>
    <scope>NUCLEOTIDE SEQUENCE [LARGE SCALE GENOMIC DNA]</scope>
    <source>
        <strain evidence="7">ISS470</strain>
    </source>
</reference>
<comment type="subcellular location">
    <subcellularLocation>
        <location evidence="1 6">Membrane</location>
        <topology evidence="1 6">Multi-pass membrane protein</topology>
    </subcellularLocation>
</comment>
<dbReference type="GO" id="GO:0016020">
    <property type="term" value="C:membrane"/>
    <property type="evidence" value="ECO:0007669"/>
    <property type="project" value="UniProtKB-SubCell"/>
</dbReference>